<dbReference type="Proteomes" id="UP000008234">
    <property type="component" value="Chromosome"/>
</dbReference>
<evidence type="ECO:0000256" key="1">
    <source>
        <dbReference type="SAM" id="Phobius"/>
    </source>
</evidence>
<dbReference type="STRING" id="699246.HMPREF0868_0611"/>
<gene>
    <name evidence="2" type="ordered locus">HMPREF0868_0611</name>
</gene>
<protein>
    <submittedName>
        <fullName evidence="2">Uncharacterized protein</fullName>
    </submittedName>
</protein>
<sequence>MNLAALHDHKVLSNKISTPIAAAIGVLFCVQEIYFSR</sequence>
<reference evidence="3" key="1">
    <citation type="submission" date="2009-12" db="EMBL/GenBank/DDBJ databases">
        <title>Sequence of Clostridiales genomosp. BVAB3 str. UPII9-5.</title>
        <authorList>
            <person name="Madupu R."/>
            <person name="Durkin A.S."/>
            <person name="Torralba M."/>
            <person name="Methe B."/>
            <person name="Sutton G.G."/>
            <person name="Strausberg R.L."/>
            <person name="Nelson K.E."/>
        </authorList>
    </citation>
    <scope>NUCLEOTIDE SEQUENCE [LARGE SCALE GENOMIC DNA]</scope>
    <source>
        <strain evidence="3">UPII9-5</strain>
    </source>
</reference>
<evidence type="ECO:0000313" key="3">
    <source>
        <dbReference type="Proteomes" id="UP000008234"/>
    </source>
</evidence>
<dbReference type="EMBL" id="CP001850">
    <property type="protein sequence ID" value="ADC91697.1"/>
    <property type="molecule type" value="Genomic_DNA"/>
</dbReference>
<keyword evidence="3" id="KW-1185">Reference proteome</keyword>
<organism evidence="2 3">
    <name type="scientific">Mageeibacillus indolicus (strain UPII9-5)</name>
    <name type="common">Clostridiales genomosp. BVAB3 (strain UPII9-5)</name>
    <dbReference type="NCBI Taxonomy" id="699246"/>
    <lineage>
        <taxon>Bacteria</taxon>
        <taxon>Bacillati</taxon>
        <taxon>Bacillota</taxon>
        <taxon>Clostridia</taxon>
        <taxon>Eubacteriales</taxon>
        <taxon>Oscillospiraceae</taxon>
        <taxon>Mageeibacillus</taxon>
    </lineage>
</organism>
<keyword evidence="1" id="KW-0812">Transmembrane</keyword>
<keyword evidence="1" id="KW-0472">Membrane</keyword>
<feature type="transmembrane region" description="Helical" evidence="1">
    <location>
        <begin position="16"/>
        <end position="35"/>
    </location>
</feature>
<keyword evidence="1" id="KW-1133">Transmembrane helix</keyword>
<dbReference type="KEGG" id="clo:HMPREF0868_0611"/>
<evidence type="ECO:0000313" key="2">
    <source>
        <dbReference type="EMBL" id="ADC91697.1"/>
    </source>
</evidence>
<proteinExistence type="predicted"/>
<dbReference type="HOGENOM" id="CLU_3345525_0_0_9"/>
<name>D3R177_MAGIU</name>
<dbReference type="AlphaFoldDB" id="D3R177"/>
<accession>D3R177</accession>